<dbReference type="InterPro" id="IPR001628">
    <property type="entry name" value="Znf_hrmn_rcpt"/>
</dbReference>
<keyword evidence="10 11" id="KW-0539">Nucleus</keyword>
<comment type="subcellular location">
    <subcellularLocation>
        <location evidence="1 11">Nucleus</location>
    </subcellularLocation>
</comment>
<evidence type="ECO:0000256" key="2">
    <source>
        <dbReference type="ARBA" id="ARBA00005993"/>
    </source>
</evidence>
<reference evidence="16" key="2">
    <citation type="submission" date="2020-10" db="UniProtKB">
        <authorList>
            <consortium name="WormBaseParasite"/>
        </authorList>
    </citation>
    <scope>IDENTIFICATION</scope>
</reference>
<proteinExistence type="inferred from homology"/>
<dbReference type="SMART" id="SM00399">
    <property type="entry name" value="ZnF_C4"/>
    <property type="match status" value="1"/>
</dbReference>
<dbReference type="Pfam" id="PF00105">
    <property type="entry name" value="zf-C4"/>
    <property type="match status" value="1"/>
</dbReference>
<feature type="domain" description="NR LBD" evidence="14">
    <location>
        <begin position="243"/>
        <end position="491"/>
    </location>
</feature>
<dbReference type="GO" id="GO:0005634">
    <property type="term" value="C:nucleus"/>
    <property type="evidence" value="ECO:0007669"/>
    <property type="project" value="UniProtKB-SubCell"/>
</dbReference>
<accession>A0A7E4W4Y8</accession>
<feature type="compositionally biased region" description="Low complexity" evidence="12">
    <location>
        <begin position="46"/>
        <end position="56"/>
    </location>
</feature>
<dbReference type="InterPro" id="IPR035500">
    <property type="entry name" value="NHR-like_dom_sf"/>
</dbReference>
<keyword evidence="15" id="KW-1185">Reference proteome</keyword>
<dbReference type="CDD" id="cd06960">
    <property type="entry name" value="NR_DBD_HNF4A"/>
    <property type="match status" value="1"/>
</dbReference>
<dbReference type="PANTHER" id="PTHR46011:SF6">
    <property type="entry name" value="HIGH ZINC ACTIVATED NUCLEAR RECEPTOR PROTEIN"/>
    <property type="match status" value="1"/>
</dbReference>
<dbReference type="SMART" id="SM00430">
    <property type="entry name" value="HOLI"/>
    <property type="match status" value="1"/>
</dbReference>
<dbReference type="GO" id="GO:0008270">
    <property type="term" value="F:zinc ion binding"/>
    <property type="evidence" value="ECO:0007669"/>
    <property type="project" value="UniProtKB-KW"/>
</dbReference>
<dbReference type="GO" id="GO:0000978">
    <property type="term" value="F:RNA polymerase II cis-regulatory region sequence-specific DNA binding"/>
    <property type="evidence" value="ECO:0007669"/>
    <property type="project" value="InterPro"/>
</dbReference>
<dbReference type="Gene3D" id="1.10.565.10">
    <property type="entry name" value="Retinoid X Receptor"/>
    <property type="match status" value="1"/>
</dbReference>
<keyword evidence="4 11" id="KW-0863">Zinc-finger</keyword>
<dbReference type="GO" id="GO:0003700">
    <property type="term" value="F:DNA-binding transcription factor activity"/>
    <property type="evidence" value="ECO:0007669"/>
    <property type="project" value="InterPro"/>
</dbReference>
<dbReference type="WBParaSite" id="Pan_g661.t1">
    <property type="protein sequence ID" value="Pan_g661.t1"/>
    <property type="gene ID" value="Pan_g661"/>
</dbReference>
<dbReference type="PRINTS" id="PR00047">
    <property type="entry name" value="STROIDFINGER"/>
</dbReference>
<dbReference type="SUPFAM" id="SSF48508">
    <property type="entry name" value="Nuclear receptor ligand-binding domain"/>
    <property type="match status" value="1"/>
</dbReference>
<name>A0A7E4W4Y8_PANRE</name>
<dbReference type="Gene3D" id="3.30.50.10">
    <property type="entry name" value="Erythroid Transcription Factor GATA-1, subunit A"/>
    <property type="match status" value="1"/>
</dbReference>
<dbReference type="PROSITE" id="PS51030">
    <property type="entry name" value="NUCLEAR_REC_DBD_2"/>
    <property type="match status" value="1"/>
</dbReference>
<evidence type="ECO:0000259" key="13">
    <source>
        <dbReference type="PROSITE" id="PS51030"/>
    </source>
</evidence>
<keyword evidence="3 11" id="KW-0479">Metal-binding</keyword>
<keyword evidence="8 11" id="KW-0804">Transcription</keyword>
<keyword evidence="9 11" id="KW-0675">Receptor</keyword>
<reference evidence="15" key="1">
    <citation type="journal article" date="2013" name="Genetics">
        <title>The draft genome and transcriptome of Panagrellus redivivus are shaped by the harsh demands of a free-living lifestyle.</title>
        <authorList>
            <person name="Srinivasan J."/>
            <person name="Dillman A.R."/>
            <person name="Macchietto M.G."/>
            <person name="Heikkinen L."/>
            <person name="Lakso M."/>
            <person name="Fracchia K.M."/>
            <person name="Antoshechkin I."/>
            <person name="Mortazavi A."/>
            <person name="Wong G."/>
            <person name="Sternberg P.W."/>
        </authorList>
    </citation>
    <scope>NUCLEOTIDE SEQUENCE [LARGE SCALE GENOMIC DNA]</scope>
    <source>
        <strain evidence="15">MT8872</strain>
    </source>
</reference>
<evidence type="ECO:0000313" key="16">
    <source>
        <dbReference type="WBParaSite" id="Pan_g661.t1"/>
    </source>
</evidence>
<evidence type="ECO:0000259" key="14">
    <source>
        <dbReference type="PROSITE" id="PS51843"/>
    </source>
</evidence>
<dbReference type="Pfam" id="PF00104">
    <property type="entry name" value="Hormone_recep"/>
    <property type="match status" value="1"/>
</dbReference>
<protein>
    <submittedName>
        <fullName evidence="16">Nuclear receptor domain-containing protein</fullName>
    </submittedName>
</protein>
<sequence>MTDPFRSQPTIITSSSSTAAFLFLSVSSAIARKATVFMLMVQPPVASSSSVSPATTETEDAPTNNNSSERSCLVCGQISHGYHFGILACRACAAFFRRTVAEKKVYRCRNSCNCQISKEMRNMCRCCRFKRCIELGMNKEDVQLNRDPLGKRKEDSNEGVTTVICCNSENSRCGMEPKAKRASLTPKPLAPVQVLEETLPQVLPASMTATPTTIIYQAALSQQAAQQYSLAQPIGILPCSMAPSQSVMQQLMEGYNNYNSSQKSLFTVMYPDNIFAAEVFKQATHTEFVKMERGCLSLQFSMLNDSFHPFSELSQDQKINVLQLFSRRFTILDSMWRSAAAFPLDDNKVVMHYGQYLDINNLEHFFKDDKDPKESAHLFTEAAKNMTLVKSKILKLKLTVQEYAALLGVMLWNEVGMFVPQFTAAEDVKNRIYSELHTYLISMYGITGTGARMGSILFLLQDINVIAKDITEQVIIGKLFNPHLIEVWDDL</sequence>
<dbReference type="PANTHER" id="PTHR46011">
    <property type="entry name" value="NUCLEAR HORMONE RECEPTOR FAMILY MEMBER NHR-86-RELATED"/>
    <property type="match status" value="1"/>
</dbReference>
<keyword evidence="5 11" id="KW-0862">Zinc</keyword>
<dbReference type="InterPro" id="IPR013088">
    <property type="entry name" value="Znf_NHR/GATA"/>
</dbReference>
<dbReference type="AlphaFoldDB" id="A0A7E4W4Y8"/>
<dbReference type="InterPro" id="IPR049636">
    <property type="entry name" value="HNF4-like_DBD"/>
</dbReference>
<evidence type="ECO:0000256" key="10">
    <source>
        <dbReference type="ARBA" id="ARBA00023242"/>
    </source>
</evidence>
<dbReference type="SUPFAM" id="SSF57716">
    <property type="entry name" value="Glucocorticoid receptor-like (DNA-binding domain)"/>
    <property type="match status" value="1"/>
</dbReference>
<evidence type="ECO:0000313" key="15">
    <source>
        <dbReference type="Proteomes" id="UP000492821"/>
    </source>
</evidence>
<evidence type="ECO:0000256" key="8">
    <source>
        <dbReference type="ARBA" id="ARBA00023163"/>
    </source>
</evidence>
<comment type="similarity">
    <text evidence="2 11">Belongs to the nuclear hormone receptor family.</text>
</comment>
<feature type="domain" description="Nuclear receptor" evidence="13">
    <location>
        <begin position="69"/>
        <end position="144"/>
    </location>
</feature>
<evidence type="ECO:0000256" key="1">
    <source>
        <dbReference type="ARBA" id="ARBA00004123"/>
    </source>
</evidence>
<dbReference type="Proteomes" id="UP000492821">
    <property type="component" value="Unassembled WGS sequence"/>
</dbReference>
<evidence type="ECO:0000256" key="12">
    <source>
        <dbReference type="SAM" id="MobiDB-lite"/>
    </source>
</evidence>
<evidence type="ECO:0000256" key="3">
    <source>
        <dbReference type="ARBA" id="ARBA00022723"/>
    </source>
</evidence>
<keyword evidence="6 11" id="KW-0805">Transcription regulation</keyword>
<organism evidence="15 16">
    <name type="scientific">Panagrellus redivivus</name>
    <name type="common">Microworm</name>
    <dbReference type="NCBI Taxonomy" id="6233"/>
    <lineage>
        <taxon>Eukaryota</taxon>
        <taxon>Metazoa</taxon>
        <taxon>Ecdysozoa</taxon>
        <taxon>Nematoda</taxon>
        <taxon>Chromadorea</taxon>
        <taxon>Rhabditida</taxon>
        <taxon>Tylenchina</taxon>
        <taxon>Panagrolaimomorpha</taxon>
        <taxon>Panagrolaimoidea</taxon>
        <taxon>Panagrolaimidae</taxon>
        <taxon>Panagrellus</taxon>
    </lineage>
</organism>
<dbReference type="PROSITE" id="PS51843">
    <property type="entry name" value="NR_LBD"/>
    <property type="match status" value="1"/>
</dbReference>
<evidence type="ECO:0000256" key="6">
    <source>
        <dbReference type="ARBA" id="ARBA00023015"/>
    </source>
</evidence>
<dbReference type="PROSITE" id="PS00031">
    <property type="entry name" value="NUCLEAR_REC_DBD_1"/>
    <property type="match status" value="1"/>
</dbReference>
<dbReference type="InterPro" id="IPR000536">
    <property type="entry name" value="Nucl_hrmn_rcpt_lig-bd"/>
</dbReference>
<evidence type="ECO:0000256" key="11">
    <source>
        <dbReference type="RuleBase" id="RU004334"/>
    </source>
</evidence>
<keyword evidence="7 11" id="KW-0238">DNA-binding</keyword>
<evidence type="ECO:0000256" key="7">
    <source>
        <dbReference type="ARBA" id="ARBA00023125"/>
    </source>
</evidence>
<feature type="region of interest" description="Disordered" evidence="12">
    <location>
        <begin position="46"/>
        <end position="69"/>
    </location>
</feature>
<evidence type="ECO:0000256" key="5">
    <source>
        <dbReference type="ARBA" id="ARBA00022833"/>
    </source>
</evidence>
<evidence type="ECO:0000256" key="9">
    <source>
        <dbReference type="ARBA" id="ARBA00023170"/>
    </source>
</evidence>
<evidence type="ECO:0000256" key="4">
    <source>
        <dbReference type="ARBA" id="ARBA00022771"/>
    </source>
</evidence>